<protein>
    <submittedName>
        <fullName evidence="1">Uncharacterized protein</fullName>
    </submittedName>
</protein>
<evidence type="ECO:0000313" key="1">
    <source>
        <dbReference type="EMBL" id="KKM25290.1"/>
    </source>
</evidence>
<accession>A0A0F9LCQ4</accession>
<reference evidence="1" key="1">
    <citation type="journal article" date="2015" name="Nature">
        <title>Complex archaea that bridge the gap between prokaryotes and eukaryotes.</title>
        <authorList>
            <person name="Spang A."/>
            <person name="Saw J.H."/>
            <person name="Jorgensen S.L."/>
            <person name="Zaremba-Niedzwiedzka K."/>
            <person name="Martijn J."/>
            <person name="Lind A.E."/>
            <person name="van Eijk R."/>
            <person name="Schleper C."/>
            <person name="Guy L."/>
            <person name="Ettema T.J."/>
        </authorList>
    </citation>
    <scope>NUCLEOTIDE SEQUENCE</scope>
</reference>
<organism evidence="1">
    <name type="scientific">marine sediment metagenome</name>
    <dbReference type="NCBI Taxonomy" id="412755"/>
    <lineage>
        <taxon>unclassified sequences</taxon>
        <taxon>metagenomes</taxon>
        <taxon>ecological metagenomes</taxon>
    </lineage>
</organism>
<sequence length="37" mass="4159">MIAIISLIIDGTNEATPYKRIKNNIDPTDIQIPTDIF</sequence>
<comment type="caution">
    <text evidence="1">The sequence shown here is derived from an EMBL/GenBank/DDBJ whole genome shotgun (WGS) entry which is preliminary data.</text>
</comment>
<gene>
    <name evidence="1" type="ORF">LCGC14_1596570</name>
</gene>
<proteinExistence type="predicted"/>
<name>A0A0F9LCQ4_9ZZZZ</name>
<dbReference type="EMBL" id="LAZR01012747">
    <property type="protein sequence ID" value="KKM25290.1"/>
    <property type="molecule type" value="Genomic_DNA"/>
</dbReference>
<dbReference type="AlphaFoldDB" id="A0A0F9LCQ4"/>